<feature type="non-terminal residue" evidence="3">
    <location>
        <position position="184"/>
    </location>
</feature>
<comment type="caution">
    <text evidence="3">The sequence shown here is derived from an EMBL/GenBank/DDBJ whole genome shotgun (WGS) entry which is preliminary data.</text>
</comment>
<dbReference type="GO" id="GO:0003677">
    <property type="term" value="F:DNA binding"/>
    <property type="evidence" value="ECO:0007669"/>
    <property type="project" value="InterPro"/>
</dbReference>
<dbReference type="PANTHER" id="PTHR30349">
    <property type="entry name" value="PHAGE INTEGRASE-RELATED"/>
    <property type="match status" value="1"/>
</dbReference>
<sequence>AILAHLEPDVATQTLAVYDLARFTGMRRSGIIGLRWDDVHLAATTPHLVVRQDRSGQTKSTSHTVPLIPDAVRILREQAANRPDRAAPDERLFGLDGRSFTQNVRRACNRAGIPPDQRATLHQQRHEFVSLAREAGVPDAVIREAIGHRDARALEGYTSIETALAGRLLSAAMPSTSSGGGNAG</sequence>
<dbReference type="GO" id="GO:0006310">
    <property type="term" value="P:DNA recombination"/>
    <property type="evidence" value="ECO:0007669"/>
    <property type="project" value="UniProtKB-KW"/>
</dbReference>
<reference evidence="3" key="2">
    <citation type="journal article" date="2014" name="ISME J.">
        <title>Microbial stratification in low pH oxic and suboxic macroscopic growths along an acid mine drainage.</title>
        <authorList>
            <person name="Mendez-Garcia C."/>
            <person name="Mesa V."/>
            <person name="Sprenger R.R."/>
            <person name="Richter M."/>
            <person name="Diez M.S."/>
            <person name="Solano J."/>
            <person name="Bargiela R."/>
            <person name="Golyshina O.V."/>
            <person name="Manteca A."/>
            <person name="Ramos J.L."/>
            <person name="Gallego J.R."/>
            <person name="Llorente I."/>
            <person name="Martins Dos Santos V.A."/>
            <person name="Jensen O.N."/>
            <person name="Pelaez A.I."/>
            <person name="Sanchez J."/>
            <person name="Ferrer M."/>
        </authorList>
    </citation>
    <scope>NUCLEOTIDE SEQUENCE</scope>
</reference>
<dbReference type="InterPro" id="IPR011010">
    <property type="entry name" value="DNA_brk_join_enz"/>
</dbReference>
<evidence type="ECO:0000256" key="1">
    <source>
        <dbReference type="ARBA" id="ARBA00023172"/>
    </source>
</evidence>
<protein>
    <submittedName>
        <fullName evidence="3">Integrase, catalytic core, phage domain protein</fullName>
    </submittedName>
</protein>
<evidence type="ECO:0000259" key="2">
    <source>
        <dbReference type="PROSITE" id="PS51898"/>
    </source>
</evidence>
<dbReference type="InterPro" id="IPR013762">
    <property type="entry name" value="Integrase-like_cat_sf"/>
</dbReference>
<dbReference type="EMBL" id="AUZX01010535">
    <property type="protein sequence ID" value="EQD47343.1"/>
    <property type="molecule type" value="Genomic_DNA"/>
</dbReference>
<dbReference type="SUPFAM" id="SSF56349">
    <property type="entry name" value="DNA breaking-rejoining enzymes"/>
    <property type="match status" value="1"/>
</dbReference>
<dbReference type="CDD" id="cd00796">
    <property type="entry name" value="INT_Rci_Hp1_C"/>
    <property type="match status" value="1"/>
</dbReference>
<gene>
    <name evidence="3" type="ORF">B1A_14355</name>
</gene>
<name>T0ZRQ3_9ZZZZ</name>
<dbReference type="GO" id="GO:0015074">
    <property type="term" value="P:DNA integration"/>
    <property type="evidence" value="ECO:0007669"/>
    <property type="project" value="InterPro"/>
</dbReference>
<dbReference type="InterPro" id="IPR002104">
    <property type="entry name" value="Integrase_catalytic"/>
</dbReference>
<reference evidence="3" key="1">
    <citation type="submission" date="2013-08" db="EMBL/GenBank/DDBJ databases">
        <authorList>
            <person name="Mendez C."/>
            <person name="Richter M."/>
            <person name="Ferrer M."/>
            <person name="Sanchez J."/>
        </authorList>
    </citation>
    <scope>NUCLEOTIDE SEQUENCE</scope>
</reference>
<feature type="non-terminal residue" evidence="3">
    <location>
        <position position="1"/>
    </location>
</feature>
<accession>T0ZRQ3</accession>
<dbReference type="PROSITE" id="PS51898">
    <property type="entry name" value="TYR_RECOMBINASE"/>
    <property type="match status" value="1"/>
</dbReference>
<dbReference type="PANTHER" id="PTHR30349:SF94">
    <property type="entry name" value="INTEGRASE_RECOMBINASE HI_1414-RELATED"/>
    <property type="match status" value="1"/>
</dbReference>
<proteinExistence type="predicted"/>
<organism evidence="3">
    <name type="scientific">mine drainage metagenome</name>
    <dbReference type="NCBI Taxonomy" id="410659"/>
    <lineage>
        <taxon>unclassified sequences</taxon>
        <taxon>metagenomes</taxon>
        <taxon>ecological metagenomes</taxon>
    </lineage>
</organism>
<dbReference type="Gene3D" id="1.10.443.10">
    <property type="entry name" value="Intergrase catalytic core"/>
    <property type="match status" value="1"/>
</dbReference>
<dbReference type="Pfam" id="PF00589">
    <property type="entry name" value="Phage_integrase"/>
    <property type="match status" value="1"/>
</dbReference>
<dbReference type="AlphaFoldDB" id="T0ZRQ3"/>
<feature type="domain" description="Tyr recombinase" evidence="2">
    <location>
        <begin position="1"/>
        <end position="173"/>
    </location>
</feature>
<keyword evidence="1" id="KW-0233">DNA recombination</keyword>
<evidence type="ECO:0000313" key="3">
    <source>
        <dbReference type="EMBL" id="EQD47343.1"/>
    </source>
</evidence>
<dbReference type="InterPro" id="IPR050090">
    <property type="entry name" value="Tyrosine_recombinase_XerCD"/>
</dbReference>